<organism evidence="1 2">
    <name type="scientific">Parelaphostrongylus tenuis</name>
    <name type="common">Meningeal worm</name>
    <dbReference type="NCBI Taxonomy" id="148309"/>
    <lineage>
        <taxon>Eukaryota</taxon>
        <taxon>Metazoa</taxon>
        <taxon>Ecdysozoa</taxon>
        <taxon>Nematoda</taxon>
        <taxon>Chromadorea</taxon>
        <taxon>Rhabditida</taxon>
        <taxon>Rhabditina</taxon>
        <taxon>Rhabditomorpha</taxon>
        <taxon>Strongyloidea</taxon>
        <taxon>Metastrongylidae</taxon>
        <taxon>Parelaphostrongylus</taxon>
    </lineage>
</organism>
<protein>
    <submittedName>
        <fullName evidence="1">Uncharacterized protein</fullName>
    </submittedName>
</protein>
<comment type="caution">
    <text evidence="1">The sequence shown here is derived from an EMBL/GenBank/DDBJ whole genome shotgun (WGS) entry which is preliminary data.</text>
</comment>
<proteinExistence type="predicted"/>
<sequence>MEGRIKAVEKASQQNCESFLPEIQKQCKTSYCSTLTTSGTTYASSETDMESAVYVMGDEIDGIESLEMRLRKKAPGSPPTIAPLSESLLNVGRLSLTNSELSLSLNRSFEETQPRRCSSSSAVPIDYSLNTFTSSSSHQHGRTLSSVLSRYHSTEETTKKRSVAQWKLRLFENRAQIDVVSLRF</sequence>
<evidence type="ECO:0000313" key="1">
    <source>
        <dbReference type="EMBL" id="KAJ1364401.1"/>
    </source>
</evidence>
<keyword evidence="2" id="KW-1185">Reference proteome</keyword>
<accession>A0AAD5N7M8</accession>
<gene>
    <name evidence="1" type="ORF">KIN20_024494</name>
</gene>
<reference evidence="1" key="1">
    <citation type="submission" date="2021-06" db="EMBL/GenBank/DDBJ databases">
        <title>Parelaphostrongylus tenuis whole genome reference sequence.</title>
        <authorList>
            <person name="Garwood T.J."/>
            <person name="Larsen P.A."/>
            <person name="Fountain-Jones N.M."/>
            <person name="Garbe J.R."/>
            <person name="Macchietto M.G."/>
            <person name="Kania S.A."/>
            <person name="Gerhold R.W."/>
            <person name="Richards J.E."/>
            <person name="Wolf T.M."/>
        </authorList>
    </citation>
    <scope>NUCLEOTIDE SEQUENCE</scope>
    <source>
        <strain evidence="1">MNPRO001-30</strain>
        <tissue evidence="1">Meninges</tissue>
    </source>
</reference>
<dbReference type="EMBL" id="JAHQIW010004965">
    <property type="protein sequence ID" value="KAJ1364401.1"/>
    <property type="molecule type" value="Genomic_DNA"/>
</dbReference>
<name>A0AAD5N7M8_PARTN</name>
<dbReference type="Proteomes" id="UP001196413">
    <property type="component" value="Unassembled WGS sequence"/>
</dbReference>
<dbReference type="AlphaFoldDB" id="A0AAD5N7M8"/>
<evidence type="ECO:0000313" key="2">
    <source>
        <dbReference type="Proteomes" id="UP001196413"/>
    </source>
</evidence>